<evidence type="ECO:0000256" key="1">
    <source>
        <dbReference type="ARBA" id="ARBA00023015"/>
    </source>
</evidence>
<feature type="domain" description="HTH iclR-type" evidence="4">
    <location>
        <begin position="12"/>
        <end position="75"/>
    </location>
</feature>
<evidence type="ECO:0000313" key="6">
    <source>
        <dbReference type="EMBL" id="MBR0667377.1"/>
    </source>
</evidence>
<dbReference type="EMBL" id="JAAGBB010000034">
    <property type="protein sequence ID" value="MBR0667377.1"/>
    <property type="molecule type" value="Genomic_DNA"/>
</dbReference>
<dbReference type="InterPro" id="IPR036388">
    <property type="entry name" value="WH-like_DNA-bd_sf"/>
</dbReference>
<gene>
    <name evidence="6" type="ORF">GXW71_23680</name>
</gene>
<organism evidence="6 7">
    <name type="scientific">Plastoroseomonas hellenica</name>
    <dbReference type="NCBI Taxonomy" id="2687306"/>
    <lineage>
        <taxon>Bacteria</taxon>
        <taxon>Pseudomonadati</taxon>
        <taxon>Pseudomonadota</taxon>
        <taxon>Alphaproteobacteria</taxon>
        <taxon>Acetobacterales</taxon>
        <taxon>Acetobacteraceae</taxon>
        <taxon>Plastoroseomonas</taxon>
    </lineage>
</organism>
<dbReference type="Proteomes" id="UP001196870">
    <property type="component" value="Unassembled WGS sequence"/>
</dbReference>
<dbReference type="Gene3D" id="1.10.10.10">
    <property type="entry name" value="Winged helix-like DNA-binding domain superfamily/Winged helix DNA-binding domain"/>
    <property type="match status" value="1"/>
</dbReference>
<keyword evidence="7" id="KW-1185">Reference proteome</keyword>
<dbReference type="SMART" id="SM00346">
    <property type="entry name" value="HTH_ICLR"/>
    <property type="match status" value="1"/>
</dbReference>
<evidence type="ECO:0000313" key="7">
    <source>
        <dbReference type="Proteomes" id="UP001196870"/>
    </source>
</evidence>
<dbReference type="PANTHER" id="PTHR30136">
    <property type="entry name" value="HELIX-TURN-HELIX TRANSCRIPTIONAL REGULATOR, ICLR FAMILY"/>
    <property type="match status" value="1"/>
</dbReference>
<sequence length="269" mass="28407">MAKQAGLGRDGAQVVHKVLSLLKEVSASRGRGTKLTALAEAAGLPVPTAYRLLAALLAERAVERDEATRGFRLGPLLWEFGLAAAPDVDIRRFCAPALDRIAAATGDSAYVNCRSGDDALCLDRREGSYPIQAKPIAIGNRRPLGVGATSLAVLASMPSNEVDAVVDANAARYRRHGLTAERVRSAVEATRARGFAVSTGRIVARFRGVALAIGNGVGGVPVALSVIAIEERLDLARIETTVALLRREEQALRALLASEPEIQQKGSMP</sequence>
<protein>
    <submittedName>
        <fullName evidence="6">Helix-turn-helix domain-containing protein</fullName>
    </submittedName>
</protein>
<keyword evidence="3" id="KW-0804">Transcription</keyword>
<evidence type="ECO:0000256" key="2">
    <source>
        <dbReference type="ARBA" id="ARBA00023125"/>
    </source>
</evidence>
<dbReference type="InterPro" id="IPR005471">
    <property type="entry name" value="Tscrpt_reg_IclR_N"/>
</dbReference>
<keyword evidence="2" id="KW-0238">DNA-binding</keyword>
<evidence type="ECO:0000259" key="5">
    <source>
        <dbReference type="PROSITE" id="PS51078"/>
    </source>
</evidence>
<dbReference type="Pfam" id="PF09339">
    <property type="entry name" value="HTH_IclR"/>
    <property type="match status" value="1"/>
</dbReference>
<feature type="domain" description="IclR-ED" evidence="5">
    <location>
        <begin position="76"/>
        <end position="258"/>
    </location>
</feature>
<reference evidence="7" key="1">
    <citation type="journal article" date="2021" name="Syst. Appl. Microbiol.">
        <title>Roseomonas hellenica sp. nov., isolated from roots of wild-growing Alkanna tinctoria.</title>
        <authorList>
            <person name="Rat A."/>
            <person name="Naranjo H.D."/>
            <person name="Lebbe L."/>
            <person name="Cnockaert M."/>
            <person name="Krigas N."/>
            <person name="Grigoriadou K."/>
            <person name="Maloupa E."/>
            <person name="Willems A."/>
        </authorList>
    </citation>
    <scope>NUCLEOTIDE SEQUENCE [LARGE SCALE GENOMIC DNA]</scope>
    <source>
        <strain evidence="7">LMG 31523</strain>
    </source>
</reference>
<dbReference type="InterPro" id="IPR014757">
    <property type="entry name" value="Tscrpt_reg_IclR_C"/>
</dbReference>
<dbReference type="SUPFAM" id="SSF46785">
    <property type="entry name" value="Winged helix' DNA-binding domain"/>
    <property type="match status" value="1"/>
</dbReference>
<dbReference type="Gene3D" id="3.30.450.40">
    <property type="match status" value="1"/>
</dbReference>
<evidence type="ECO:0000256" key="3">
    <source>
        <dbReference type="ARBA" id="ARBA00023163"/>
    </source>
</evidence>
<dbReference type="PANTHER" id="PTHR30136:SF39">
    <property type="entry name" value="TRANSCRIPTIONAL REGULATORY PROTEIN"/>
    <property type="match status" value="1"/>
</dbReference>
<evidence type="ECO:0000259" key="4">
    <source>
        <dbReference type="PROSITE" id="PS51077"/>
    </source>
</evidence>
<name>A0ABS5F4A3_9PROT</name>
<proteinExistence type="predicted"/>
<dbReference type="RefSeq" id="WP_211855157.1">
    <property type="nucleotide sequence ID" value="NZ_JAAGBB010000034.1"/>
</dbReference>
<keyword evidence="1" id="KW-0805">Transcription regulation</keyword>
<dbReference type="PROSITE" id="PS51077">
    <property type="entry name" value="HTH_ICLR"/>
    <property type="match status" value="1"/>
</dbReference>
<dbReference type="PROSITE" id="PS51078">
    <property type="entry name" value="ICLR_ED"/>
    <property type="match status" value="1"/>
</dbReference>
<dbReference type="InterPro" id="IPR029016">
    <property type="entry name" value="GAF-like_dom_sf"/>
</dbReference>
<dbReference type="SUPFAM" id="SSF55781">
    <property type="entry name" value="GAF domain-like"/>
    <property type="match status" value="1"/>
</dbReference>
<dbReference type="InterPro" id="IPR050707">
    <property type="entry name" value="HTH_MetabolicPath_Reg"/>
</dbReference>
<dbReference type="InterPro" id="IPR036390">
    <property type="entry name" value="WH_DNA-bd_sf"/>
</dbReference>
<comment type="caution">
    <text evidence="6">The sequence shown here is derived from an EMBL/GenBank/DDBJ whole genome shotgun (WGS) entry which is preliminary data.</text>
</comment>
<dbReference type="Pfam" id="PF01614">
    <property type="entry name" value="IclR_C"/>
    <property type="match status" value="1"/>
</dbReference>
<accession>A0ABS5F4A3</accession>